<name>A0A5C8CI16_9SPIR</name>
<feature type="domain" description="Flavodoxin-like" evidence="1">
    <location>
        <begin position="5"/>
        <end position="144"/>
    </location>
</feature>
<dbReference type="EMBL" id="SAXT01000003">
    <property type="protein sequence ID" value="TXJ12889.1"/>
    <property type="molecule type" value="Genomic_DNA"/>
</dbReference>
<dbReference type="GO" id="GO:0010181">
    <property type="term" value="F:FMN binding"/>
    <property type="evidence" value="ECO:0007669"/>
    <property type="project" value="InterPro"/>
</dbReference>
<protein>
    <submittedName>
        <fullName evidence="2">Flavodoxin</fullName>
    </submittedName>
</protein>
<proteinExistence type="predicted"/>
<dbReference type="Gene3D" id="3.40.50.360">
    <property type="match status" value="1"/>
</dbReference>
<dbReference type="PANTHER" id="PTHR43717">
    <property type="entry name" value="ANAEROBIC NITRIC OXIDE REDUCTASE FLAVORUBREDOXIN"/>
    <property type="match status" value="1"/>
</dbReference>
<reference evidence="2 3" key="1">
    <citation type="journal article" date="1992" name="Lakartidningen">
        <title>[Penicillin V and not amoxicillin is the first choice preparation in acute otitis].</title>
        <authorList>
            <person name="Kamme C."/>
            <person name="Lundgren K."/>
            <person name="Prellner K."/>
        </authorList>
    </citation>
    <scope>NUCLEOTIDE SEQUENCE [LARGE SCALE GENOMIC DNA]</scope>
    <source>
        <strain evidence="2 3">W1</strain>
    </source>
</reference>
<evidence type="ECO:0000313" key="3">
    <source>
        <dbReference type="Proteomes" id="UP000325116"/>
    </source>
</evidence>
<gene>
    <name evidence="2" type="ORF">EPJ80_04620</name>
</gene>
<dbReference type="PANTHER" id="PTHR43717:SF1">
    <property type="entry name" value="ANAEROBIC NITRIC OXIDE REDUCTASE FLAVORUBREDOXIN"/>
    <property type="match status" value="1"/>
</dbReference>
<dbReference type="PROSITE" id="PS50902">
    <property type="entry name" value="FLAVODOXIN_LIKE"/>
    <property type="match status" value="1"/>
</dbReference>
<dbReference type="Pfam" id="PF00258">
    <property type="entry name" value="Flavodoxin_1"/>
    <property type="match status" value="1"/>
</dbReference>
<accession>A0A5C8CI16</accession>
<sequence>MPKKIAIVVWGKTGNTKLMADSVKKGVEEAGFDADIFKAYNFNSEIVNNYDKIALGCPAMGSETLEDTEFLPMYKNIKPYLKDKKVFFFGSYGWGDGKWMQDWEEDAIKNRIKLFRKSIIAKEKPNKEILDACFQAGIDLANAL</sequence>
<evidence type="ECO:0000259" key="1">
    <source>
        <dbReference type="PROSITE" id="PS50902"/>
    </source>
</evidence>
<dbReference type="InterPro" id="IPR008254">
    <property type="entry name" value="Flavodoxin/NO_synth"/>
</dbReference>
<dbReference type="RefSeq" id="WP_147758087.1">
    <property type="nucleotide sequence ID" value="NZ_SAXT01000003.1"/>
</dbReference>
<dbReference type="AlphaFoldDB" id="A0A5C8CI16"/>
<dbReference type="Proteomes" id="UP000325116">
    <property type="component" value="Unassembled WGS sequence"/>
</dbReference>
<evidence type="ECO:0000313" key="2">
    <source>
        <dbReference type="EMBL" id="TXJ12889.1"/>
    </source>
</evidence>
<dbReference type="InterPro" id="IPR029039">
    <property type="entry name" value="Flavoprotein-like_sf"/>
</dbReference>
<dbReference type="SUPFAM" id="SSF52218">
    <property type="entry name" value="Flavoproteins"/>
    <property type="match status" value="1"/>
</dbReference>
<comment type="caution">
    <text evidence="2">The sequence shown here is derived from an EMBL/GenBank/DDBJ whole genome shotgun (WGS) entry which is preliminary data.</text>
</comment>
<organism evidence="2 3">
    <name type="scientific">Brachyspira aalborgi</name>
    <dbReference type="NCBI Taxonomy" id="29522"/>
    <lineage>
        <taxon>Bacteria</taxon>
        <taxon>Pseudomonadati</taxon>
        <taxon>Spirochaetota</taxon>
        <taxon>Spirochaetia</taxon>
        <taxon>Brachyspirales</taxon>
        <taxon>Brachyspiraceae</taxon>
        <taxon>Brachyspira</taxon>
    </lineage>
</organism>